<proteinExistence type="predicted"/>
<evidence type="ECO:0000313" key="3">
    <source>
        <dbReference type="Proteomes" id="UP000469125"/>
    </source>
</evidence>
<gene>
    <name evidence="2" type="ORF">GMD78_17085</name>
</gene>
<dbReference type="PANTHER" id="PTHR43784">
    <property type="entry name" value="GDSL-LIKE LIPASE/ACYLHYDROLASE, PUTATIVE (AFU_ORTHOLOGUE AFUA_2G00820)-RELATED"/>
    <property type="match status" value="1"/>
</dbReference>
<dbReference type="SUPFAM" id="SSF52266">
    <property type="entry name" value="SGNH hydrolase"/>
    <property type="match status" value="1"/>
</dbReference>
<keyword evidence="2" id="KW-0378">Hydrolase</keyword>
<evidence type="ECO:0000313" key="2">
    <source>
        <dbReference type="EMBL" id="MUK90089.1"/>
    </source>
</evidence>
<name>A0A6N8FQ64_9BACI</name>
<dbReference type="Pfam" id="PF13472">
    <property type="entry name" value="Lipase_GDSL_2"/>
    <property type="match status" value="1"/>
</dbReference>
<dbReference type="PANTHER" id="PTHR43784:SF2">
    <property type="entry name" value="GDSL-LIKE LIPASE_ACYLHYDROLASE, PUTATIVE (AFU_ORTHOLOGUE AFUA_2G00820)-RELATED"/>
    <property type="match status" value="1"/>
</dbReference>
<dbReference type="Proteomes" id="UP000469125">
    <property type="component" value="Unassembled WGS sequence"/>
</dbReference>
<accession>A0A6N8FQ64</accession>
<dbReference type="CDD" id="cd01830">
    <property type="entry name" value="XynE_like"/>
    <property type="match status" value="1"/>
</dbReference>
<feature type="domain" description="SGNH hydrolase-type esterase" evidence="1">
    <location>
        <begin position="211"/>
        <end position="396"/>
    </location>
</feature>
<dbReference type="InterPro" id="IPR013830">
    <property type="entry name" value="SGNH_hydro"/>
</dbReference>
<dbReference type="Gene3D" id="3.40.50.1110">
    <property type="entry name" value="SGNH hydrolase"/>
    <property type="match status" value="1"/>
</dbReference>
<dbReference type="AlphaFoldDB" id="A0A6N8FQ64"/>
<keyword evidence="3" id="KW-1185">Reference proteome</keyword>
<dbReference type="InterPro" id="IPR036514">
    <property type="entry name" value="SGNH_hydro_sf"/>
</dbReference>
<dbReference type="InterPro" id="IPR053140">
    <property type="entry name" value="GDSL_Rv0518-like"/>
</dbReference>
<protein>
    <submittedName>
        <fullName evidence="2">SGNH/GDSL hydrolase family protein</fullName>
    </submittedName>
</protein>
<dbReference type="RefSeq" id="WP_155670559.1">
    <property type="nucleotide sequence ID" value="NZ_WOCA01000017.1"/>
</dbReference>
<dbReference type="EMBL" id="WOCA01000017">
    <property type="protein sequence ID" value="MUK90089.1"/>
    <property type="molecule type" value="Genomic_DNA"/>
</dbReference>
<evidence type="ECO:0000259" key="1">
    <source>
        <dbReference type="Pfam" id="PF13472"/>
    </source>
</evidence>
<comment type="caution">
    <text evidence="2">The sequence shown here is derived from an EMBL/GenBank/DDBJ whole genome shotgun (WGS) entry which is preliminary data.</text>
</comment>
<reference evidence="2 3" key="1">
    <citation type="submission" date="2019-11" db="EMBL/GenBank/DDBJ databases">
        <authorList>
            <person name="Li X."/>
        </authorList>
    </citation>
    <scope>NUCLEOTIDE SEQUENCE [LARGE SCALE GENOMIC DNA]</scope>
    <source>
        <strain evidence="2 3">L9</strain>
    </source>
</reference>
<organism evidence="2 3">
    <name type="scientific">Ornithinibacillus caprae</name>
    <dbReference type="NCBI Taxonomy" id="2678566"/>
    <lineage>
        <taxon>Bacteria</taxon>
        <taxon>Bacillati</taxon>
        <taxon>Bacillota</taxon>
        <taxon>Bacilli</taxon>
        <taxon>Bacillales</taxon>
        <taxon>Bacillaceae</taxon>
        <taxon>Ornithinibacillus</taxon>
    </lineage>
</organism>
<sequence>MRLLLYIVSSIVLVFFIFVKVTGSEETANEDLETNGNWVGAWSTSMQAPFNEGVSDEGFENQTVRQIMYPHADGQKIRIRLSNVFGSESLTINEVYVAVAEKGAENVPGTEQQITFSRNKSVTIPPGEIIYSDPIDFEVKRRKNIAISFFVQNASGPATWHPRSLQTTYIATGNHASDSSASDFQTKEEAWFWVDGLDVIPNPSYKGAIAVVGSSITNGNYSKLNANNRWTDYLAKRLQEDLGVKMSVLNAGISANQLIKSDPEKGENALDRLERDVYSRSGVKGVILHQGLNDIRHHPEYGADKIIERIRDIIKETHNQGLKIYVGTLTPFKGSGMYTEEKEEIRQEVNKWIRTSDEFDGVIDFDEAVRNPDSPKRFLPRYDSGDHLHPNDAGYKKMTEAVDLRLFE</sequence>
<dbReference type="GO" id="GO:0016787">
    <property type="term" value="F:hydrolase activity"/>
    <property type="evidence" value="ECO:0007669"/>
    <property type="project" value="UniProtKB-KW"/>
</dbReference>